<sequence length="65" mass="7078">MESAVVVILVCSPFIPTLLSVGRPIRCSVAAQRRKQAASSAGESKAQANPLFNNRKALRSIIRLW</sequence>
<protein>
    <submittedName>
        <fullName evidence="1">Uncharacterized protein</fullName>
    </submittedName>
</protein>
<reference evidence="1" key="1">
    <citation type="journal article" date="2020" name="Stud. Mycol.">
        <title>101 Dothideomycetes genomes: a test case for predicting lifestyles and emergence of pathogens.</title>
        <authorList>
            <person name="Haridas S."/>
            <person name="Albert R."/>
            <person name="Binder M."/>
            <person name="Bloem J."/>
            <person name="Labutti K."/>
            <person name="Salamov A."/>
            <person name="Andreopoulos B."/>
            <person name="Baker S."/>
            <person name="Barry K."/>
            <person name="Bills G."/>
            <person name="Bluhm B."/>
            <person name="Cannon C."/>
            <person name="Castanera R."/>
            <person name="Culley D."/>
            <person name="Daum C."/>
            <person name="Ezra D."/>
            <person name="Gonzalez J."/>
            <person name="Henrissat B."/>
            <person name="Kuo A."/>
            <person name="Liang C."/>
            <person name="Lipzen A."/>
            <person name="Lutzoni F."/>
            <person name="Magnuson J."/>
            <person name="Mondo S."/>
            <person name="Nolan M."/>
            <person name="Ohm R."/>
            <person name="Pangilinan J."/>
            <person name="Park H.-J."/>
            <person name="Ramirez L."/>
            <person name="Alfaro M."/>
            <person name="Sun H."/>
            <person name="Tritt A."/>
            <person name="Yoshinaga Y."/>
            <person name="Zwiers L.-H."/>
            <person name="Turgeon B."/>
            <person name="Goodwin S."/>
            <person name="Spatafora J."/>
            <person name="Crous P."/>
            <person name="Grigoriev I."/>
        </authorList>
    </citation>
    <scope>NUCLEOTIDE SEQUENCE</scope>
    <source>
        <strain evidence="1">CBS 161.51</strain>
    </source>
</reference>
<name>A0A6A5SI86_9PLEO</name>
<dbReference type="AlphaFoldDB" id="A0A6A5SI86"/>
<gene>
    <name evidence="1" type="ORF">EJ02DRAFT_456998</name>
</gene>
<dbReference type="EMBL" id="ML976082">
    <property type="protein sequence ID" value="KAF1939400.1"/>
    <property type="molecule type" value="Genomic_DNA"/>
</dbReference>
<organism evidence="1 2">
    <name type="scientific">Clathrospora elynae</name>
    <dbReference type="NCBI Taxonomy" id="706981"/>
    <lineage>
        <taxon>Eukaryota</taxon>
        <taxon>Fungi</taxon>
        <taxon>Dikarya</taxon>
        <taxon>Ascomycota</taxon>
        <taxon>Pezizomycotina</taxon>
        <taxon>Dothideomycetes</taxon>
        <taxon>Pleosporomycetidae</taxon>
        <taxon>Pleosporales</taxon>
        <taxon>Diademaceae</taxon>
        <taxon>Clathrospora</taxon>
    </lineage>
</organism>
<accession>A0A6A5SI86</accession>
<evidence type="ECO:0000313" key="2">
    <source>
        <dbReference type="Proteomes" id="UP000800038"/>
    </source>
</evidence>
<evidence type="ECO:0000313" key="1">
    <source>
        <dbReference type="EMBL" id="KAF1939400.1"/>
    </source>
</evidence>
<dbReference type="Proteomes" id="UP000800038">
    <property type="component" value="Unassembled WGS sequence"/>
</dbReference>
<keyword evidence="2" id="KW-1185">Reference proteome</keyword>
<proteinExistence type="predicted"/>